<keyword evidence="12" id="KW-0645">Protease</keyword>
<keyword evidence="16" id="KW-1185">Reference proteome</keyword>
<proteinExistence type="inferred from homology"/>
<comment type="cofactor">
    <cofactor evidence="12">
        <name>Zn(2+)</name>
        <dbReference type="ChEBI" id="CHEBI:29105"/>
    </cofactor>
    <text evidence="12">Binds 1 zinc ion per subunit.</text>
</comment>
<evidence type="ECO:0000256" key="12">
    <source>
        <dbReference type="RuleBase" id="RU361144"/>
    </source>
</evidence>
<feature type="glycosylation site" description="N-linked (GlcNAc...) asparagine" evidence="6">
    <location>
        <position position="117"/>
    </location>
</feature>
<keyword evidence="9 12" id="KW-0862">Zinc</keyword>
<evidence type="ECO:0000256" key="10">
    <source>
        <dbReference type="PIRSR" id="PIRSR601548-4"/>
    </source>
</evidence>
<dbReference type="EC" id="3.4.-.-" evidence="12"/>
<evidence type="ECO:0000256" key="14">
    <source>
        <dbReference type="SAM" id="Phobius"/>
    </source>
</evidence>
<keyword evidence="3 10" id="KW-1015">Disulfide bond</keyword>
<feature type="binding site" evidence="11">
    <location>
        <position position="429"/>
    </location>
    <ligand>
        <name>Zn(2+)</name>
        <dbReference type="ChEBI" id="CHEBI:29105"/>
        <label>2</label>
        <note>catalytic</note>
    </ligand>
</feature>
<keyword evidence="12" id="KW-0378">Hydrolase</keyword>
<name>A0A1Y2I4N0_9FUNG</name>
<feature type="transmembrane region" description="Helical" evidence="14">
    <location>
        <begin position="53"/>
        <end position="73"/>
    </location>
</feature>
<dbReference type="PANTHER" id="PTHR10514">
    <property type="entry name" value="ANGIOTENSIN-CONVERTING ENZYME"/>
    <property type="match status" value="1"/>
</dbReference>
<feature type="region of interest" description="Disordered" evidence="13">
    <location>
        <begin position="664"/>
        <end position="705"/>
    </location>
</feature>
<evidence type="ECO:0000256" key="1">
    <source>
        <dbReference type="ARBA" id="ARBA00008139"/>
    </source>
</evidence>
<feature type="binding site" evidence="9">
    <location>
        <position position="429"/>
    </location>
    <ligand>
        <name>Zn(2+)</name>
        <dbReference type="ChEBI" id="CHEBI:29105"/>
        <label>1</label>
        <note>catalytic</note>
    </ligand>
</feature>
<feature type="disulfide bond" evidence="10">
    <location>
        <begin position="394"/>
        <end position="412"/>
    </location>
</feature>
<gene>
    <name evidence="15" type="ORF">BCR44DRAFT_125315</name>
</gene>
<feature type="binding site" evidence="9">
    <location>
        <position position="425"/>
    </location>
    <ligand>
        <name>Zn(2+)</name>
        <dbReference type="ChEBI" id="CHEBI:29105"/>
        <label>1</label>
        <note>catalytic</note>
    </ligand>
</feature>
<evidence type="ECO:0000256" key="9">
    <source>
        <dbReference type="PIRSR" id="PIRSR601548-3"/>
    </source>
</evidence>
<dbReference type="GO" id="GO:0004180">
    <property type="term" value="F:carboxypeptidase activity"/>
    <property type="evidence" value="ECO:0007669"/>
    <property type="project" value="UniProtKB-KW"/>
</dbReference>
<evidence type="ECO:0000313" key="15">
    <source>
        <dbReference type="EMBL" id="ORZ40412.1"/>
    </source>
</evidence>
<dbReference type="Pfam" id="PF01401">
    <property type="entry name" value="Peptidase_M2"/>
    <property type="match status" value="1"/>
</dbReference>
<organism evidence="15 16">
    <name type="scientific">Catenaria anguillulae PL171</name>
    <dbReference type="NCBI Taxonomy" id="765915"/>
    <lineage>
        <taxon>Eukaryota</taxon>
        <taxon>Fungi</taxon>
        <taxon>Fungi incertae sedis</taxon>
        <taxon>Blastocladiomycota</taxon>
        <taxon>Blastocladiomycetes</taxon>
        <taxon>Blastocladiales</taxon>
        <taxon>Catenariaceae</taxon>
        <taxon>Catenaria</taxon>
    </lineage>
</organism>
<feature type="active site" description="Proton donor 1" evidence="5">
    <location>
        <position position="562"/>
    </location>
</feature>
<keyword evidence="14" id="KW-0472">Membrane</keyword>
<dbReference type="Gene3D" id="1.10.1370.30">
    <property type="match status" value="1"/>
</dbReference>
<sequence length="705" mass="78932">MSGDLKRSLHSGADALDVKKPLLPTSAAPAGPPAYSPPAHLADHDRPFRHKPAISILALLTAILLVGLTVRHLSSTCPMHAPPRAASPVTAFLARIDRQVTAMQTTVQEAAWAYETNITDFNLQQSTKAALQLNALMLQLKAEGDALDMSRATPSEKRQLELLAHRIGGVLKDPKDQAQMAELVGNMQGLYGAATYKGKPLEPALTETISTARDWDELADVYIGWRNVTGPSMRESYEKYIGLANKAAREAGFKDMADQWLGEYEMDSSEMQDLVEDLWDQVYPLYQQLHCHVRRRLARTYGADRFASDNLIPAHLLGNMWAQQWGNIADLVLPYPDIPSIDVGPALRAQNYTAERMHKLAEDFYKSLGMQSLPPTFWTKSMLTKPADGRPVVCHASAWDVDTQQDVRIKMCTVPTADDLVTVHHEQGHLYYDLAYAHQPLAFREGAADFFHEAIGDAVALSLTPKHLQDIGLIPKDAKATDEDEDEKRALNDLMRIALEKLAFLPFGYLVDKWRWDVARGTISPQDYNKGWWDLVQEIQGMKSPAPRPDTAGLFDPGAKFHVAANVPYLRYFLAHLLEFQLHRSMCRAAGHDGALHACSVYGSKAAGEQLAGMLRMGASRPWVEALAKGTGGREWEVDASALIQYLEPLLEWLQQQNEGEVCEWEMPEGSKKRKASNGGLKEKRRGQHGRRHRRHRRRHHRKHE</sequence>
<feature type="binding site" evidence="8">
    <location>
        <position position="571"/>
    </location>
    <ligand>
        <name>chloride</name>
        <dbReference type="ChEBI" id="CHEBI:17996"/>
        <label>1</label>
    </ligand>
</feature>
<dbReference type="SUPFAM" id="SSF55486">
    <property type="entry name" value="Metalloproteases ('zincins'), catalytic domain"/>
    <property type="match status" value="1"/>
</dbReference>
<evidence type="ECO:0000256" key="3">
    <source>
        <dbReference type="ARBA" id="ARBA00023157"/>
    </source>
</evidence>
<evidence type="ECO:0000256" key="5">
    <source>
        <dbReference type="PIRSR" id="PIRSR601548-1"/>
    </source>
</evidence>
<keyword evidence="12" id="KW-0482">Metalloprotease</keyword>
<evidence type="ECO:0000256" key="7">
    <source>
        <dbReference type="PIRSR" id="PIRSR601548-11"/>
    </source>
</evidence>
<feature type="active site" description="Proton acceptor 2" evidence="7">
    <location>
        <position position="426"/>
    </location>
</feature>
<feature type="binding site" evidence="11">
    <location>
        <position position="453"/>
    </location>
    <ligand>
        <name>Zn(2+)</name>
        <dbReference type="ChEBI" id="CHEBI:29105"/>
        <label>2</label>
        <note>catalytic</note>
    </ligand>
</feature>
<comment type="similarity">
    <text evidence="1 12">Belongs to the peptidase M2 family.</text>
</comment>
<dbReference type="Proteomes" id="UP000193411">
    <property type="component" value="Unassembled WGS sequence"/>
</dbReference>
<accession>A0A1Y2I4N0</accession>
<dbReference type="GO" id="GO:0008241">
    <property type="term" value="F:peptidyl-dipeptidase activity"/>
    <property type="evidence" value="ECO:0007669"/>
    <property type="project" value="InterPro"/>
</dbReference>
<evidence type="ECO:0000256" key="11">
    <source>
        <dbReference type="PIRSR" id="PIRSR601548-8"/>
    </source>
</evidence>
<dbReference type="EMBL" id="MCFL01000003">
    <property type="protein sequence ID" value="ORZ40412.1"/>
    <property type="molecule type" value="Genomic_DNA"/>
</dbReference>
<dbReference type="AlphaFoldDB" id="A0A1Y2I4N0"/>
<feature type="binding site" evidence="8">
    <location>
        <position position="264"/>
    </location>
    <ligand>
        <name>chloride</name>
        <dbReference type="ChEBI" id="CHEBI:17996"/>
        <label>1</label>
    </ligand>
</feature>
<feature type="active site" description="Proton acceptor 1" evidence="5">
    <location>
        <position position="426"/>
    </location>
</feature>
<dbReference type="STRING" id="765915.A0A1Y2I4N0"/>
<dbReference type="GO" id="GO:0006508">
    <property type="term" value="P:proteolysis"/>
    <property type="evidence" value="ECO:0007669"/>
    <property type="project" value="UniProtKB-KW"/>
</dbReference>
<dbReference type="GO" id="GO:0016020">
    <property type="term" value="C:membrane"/>
    <property type="evidence" value="ECO:0007669"/>
    <property type="project" value="InterPro"/>
</dbReference>
<dbReference type="PROSITE" id="PS52011">
    <property type="entry name" value="PEPTIDASE_M2"/>
    <property type="match status" value="1"/>
</dbReference>
<dbReference type="InterPro" id="IPR001548">
    <property type="entry name" value="Peptidase_M2"/>
</dbReference>
<keyword evidence="14" id="KW-1133">Transmembrane helix</keyword>
<feature type="disulfide bond" evidence="10">
    <location>
        <begin position="587"/>
        <end position="599"/>
    </location>
</feature>
<evidence type="ECO:0000313" key="16">
    <source>
        <dbReference type="Proteomes" id="UP000193411"/>
    </source>
</evidence>
<evidence type="ECO:0000256" key="2">
    <source>
        <dbReference type="ARBA" id="ARBA00022729"/>
    </source>
</evidence>
<evidence type="ECO:0000256" key="13">
    <source>
        <dbReference type="SAM" id="MobiDB-lite"/>
    </source>
</evidence>
<feature type="active site" description="Proton donor 2" evidence="7">
    <location>
        <position position="562"/>
    </location>
</feature>
<keyword evidence="9 12" id="KW-0479">Metal-binding</keyword>
<feature type="binding site" evidence="9">
    <location>
        <position position="453"/>
    </location>
    <ligand>
        <name>Zn(2+)</name>
        <dbReference type="ChEBI" id="CHEBI:29105"/>
        <label>1</label>
        <note>catalytic</note>
    </ligand>
</feature>
<dbReference type="GO" id="GO:0046872">
    <property type="term" value="F:metal ion binding"/>
    <property type="evidence" value="ECO:0007669"/>
    <property type="project" value="UniProtKB-KW"/>
</dbReference>
<keyword evidence="4 6" id="KW-0325">Glycoprotein</keyword>
<keyword evidence="2" id="KW-0732">Signal</keyword>
<comment type="caution">
    <text evidence="15">The sequence shown here is derived from an EMBL/GenBank/DDBJ whole genome shotgun (WGS) entry which is preliminary data.</text>
</comment>
<keyword evidence="12" id="KW-0121">Carboxypeptidase</keyword>
<dbReference type="PRINTS" id="PR00791">
    <property type="entry name" value="PEPDIPTASEA"/>
</dbReference>
<reference evidence="15 16" key="1">
    <citation type="submission" date="2016-07" db="EMBL/GenBank/DDBJ databases">
        <title>Pervasive Adenine N6-methylation of Active Genes in Fungi.</title>
        <authorList>
            <consortium name="DOE Joint Genome Institute"/>
            <person name="Mondo S.J."/>
            <person name="Dannebaum R.O."/>
            <person name="Kuo R.C."/>
            <person name="Labutti K."/>
            <person name="Haridas S."/>
            <person name="Kuo A."/>
            <person name="Salamov A."/>
            <person name="Ahrendt S.R."/>
            <person name="Lipzen A."/>
            <person name="Sullivan W."/>
            <person name="Andreopoulos W.B."/>
            <person name="Clum A."/>
            <person name="Lindquist E."/>
            <person name="Daum C."/>
            <person name="Ramamoorthy G.K."/>
            <person name="Gryganskyi A."/>
            <person name="Culley D."/>
            <person name="Magnuson J.K."/>
            <person name="James T.Y."/>
            <person name="O'Malley M.A."/>
            <person name="Stajich J.E."/>
            <person name="Spatafora J.W."/>
            <person name="Visel A."/>
            <person name="Grigoriev I.V."/>
        </authorList>
    </citation>
    <scope>NUCLEOTIDE SEQUENCE [LARGE SCALE GENOMIC DNA]</scope>
    <source>
        <strain evidence="15 16">PL171</strain>
    </source>
</reference>
<dbReference type="GO" id="GO:0008237">
    <property type="term" value="F:metallopeptidase activity"/>
    <property type="evidence" value="ECO:0007669"/>
    <property type="project" value="UniProtKB-KW"/>
</dbReference>
<dbReference type="OrthoDB" id="10029630at2759"/>
<feature type="binding site" evidence="11">
    <location>
        <position position="425"/>
    </location>
    <ligand>
        <name>Zn(2+)</name>
        <dbReference type="ChEBI" id="CHEBI:29105"/>
        <label>2</label>
        <note>catalytic</note>
    </ligand>
</feature>
<evidence type="ECO:0000256" key="8">
    <source>
        <dbReference type="PIRSR" id="PIRSR601548-2"/>
    </source>
</evidence>
<keyword evidence="14" id="KW-0812">Transmembrane</keyword>
<feature type="compositionally biased region" description="Basic residues" evidence="13">
    <location>
        <begin position="683"/>
        <end position="705"/>
    </location>
</feature>
<evidence type="ECO:0000256" key="6">
    <source>
        <dbReference type="PIRSR" id="PIRSR601548-10"/>
    </source>
</evidence>
<evidence type="ECO:0000256" key="4">
    <source>
        <dbReference type="ARBA" id="ARBA00023180"/>
    </source>
</evidence>
<dbReference type="CDD" id="cd06461">
    <property type="entry name" value="M2_ACE"/>
    <property type="match status" value="1"/>
</dbReference>
<protein>
    <recommendedName>
        <fullName evidence="12">Angiotensin-converting enzyme</fullName>
        <ecNumber evidence="12">3.4.-.-</ecNumber>
    </recommendedName>
</protein>
<dbReference type="PANTHER" id="PTHR10514:SF27">
    <property type="entry name" value="ANGIOTENSIN-CONVERTING ENZYME"/>
    <property type="match status" value="1"/>
</dbReference>